<reference evidence="3" key="1">
    <citation type="journal article" date="2019" name="Int. J. Syst. Evol. Microbiol.">
        <title>The Global Catalogue of Microorganisms (GCM) 10K type strain sequencing project: providing services to taxonomists for standard genome sequencing and annotation.</title>
        <authorList>
            <consortium name="The Broad Institute Genomics Platform"/>
            <consortium name="The Broad Institute Genome Sequencing Center for Infectious Disease"/>
            <person name="Wu L."/>
            <person name="Ma J."/>
        </authorList>
    </citation>
    <scope>NUCLEOTIDE SEQUENCE [LARGE SCALE GENOMIC DNA]</scope>
    <source>
        <strain evidence="3">CGMCC 1.13574</strain>
    </source>
</reference>
<dbReference type="EMBL" id="JBHUIO010000025">
    <property type="protein sequence ID" value="MFD2172418.1"/>
    <property type="molecule type" value="Genomic_DNA"/>
</dbReference>
<feature type="compositionally biased region" description="Basic and acidic residues" evidence="1">
    <location>
        <begin position="11"/>
        <end position="20"/>
    </location>
</feature>
<keyword evidence="2" id="KW-0378">Hydrolase</keyword>
<proteinExistence type="predicted"/>
<protein>
    <submittedName>
        <fullName evidence="2">HNH endonuclease</fullName>
    </submittedName>
</protein>
<gene>
    <name evidence="2" type="ORF">ACFSOY_20960</name>
</gene>
<comment type="caution">
    <text evidence="2">The sequence shown here is derived from an EMBL/GenBank/DDBJ whole genome shotgun (WGS) entry which is preliminary data.</text>
</comment>
<feature type="region of interest" description="Disordered" evidence="1">
    <location>
        <begin position="1"/>
        <end position="62"/>
    </location>
</feature>
<organism evidence="2 3">
    <name type="scientific">Tumebacillus lipolyticus</name>
    <dbReference type="NCBI Taxonomy" id="1280370"/>
    <lineage>
        <taxon>Bacteria</taxon>
        <taxon>Bacillati</taxon>
        <taxon>Bacillota</taxon>
        <taxon>Bacilli</taxon>
        <taxon>Bacillales</taxon>
        <taxon>Alicyclobacillaceae</taxon>
        <taxon>Tumebacillus</taxon>
    </lineage>
</organism>
<name>A0ABW5A2D2_9BACL</name>
<keyword evidence="2" id="KW-0540">Nuclease</keyword>
<evidence type="ECO:0000313" key="3">
    <source>
        <dbReference type="Proteomes" id="UP001597343"/>
    </source>
</evidence>
<keyword evidence="2" id="KW-0255">Endonuclease</keyword>
<evidence type="ECO:0000256" key="1">
    <source>
        <dbReference type="SAM" id="MobiDB-lite"/>
    </source>
</evidence>
<evidence type="ECO:0000313" key="2">
    <source>
        <dbReference type="EMBL" id="MFD2172418.1"/>
    </source>
</evidence>
<dbReference type="RefSeq" id="WP_386049803.1">
    <property type="nucleotide sequence ID" value="NZ_JBHUIO010000025.1"/>
</dbReference>
<accession>A0ABW5A2D2</accession>
<dbReference type="GO" id="GO:0004519">
    <property type="term" value="F:endonuclease activity"/>
    <property type="evidence" value="ECO:0007669"/>
    <property type="project" value="UniProtKB-KW"/>
</dbReference>
<keyword evidence="3" id="KW-1185">Reference proteome</keyword>
<dbReference type="Proteomes" id="UP001597343">
    <property type="component" value="Unassembled WGS sequence"/>
</dbReference>
<sequence length="164" mass="18634">MFSLQPVPKPTPEEKAENRGLRRSGFKPKSPGGMKEKTPKKKREKNPLKDLSHHKRGKPKRIDLTAITPWVAEEVIQRANGQCEMCGRTEPSDRVWNLQLAHLTGRAQLGRGDQPWNIAALCGPSVNTGTCHNLLDYNRKSYRDWAAEKIEKLKELYNPADWPA</sequence>